<dbReference type="PANTHER" id="PTHR42659">
    <property type="entry name" value="XANTHINE DEHYDROGENASE SUBUNIT C-RELATED"/>
    <property type="match status" value="1"/>
</dbReference>
<dbReference type="Gene3D" id="3.30.390.50">
    <property type="entry name" value="CO dehydrogenase flavoprotein, C-terminal domain"/>
    <property type="match status" value="1"/>
</dbReference>
<evidence type="ECO:0000259" key="2">
    <source>
        <dbReference type="PROSITE" id="PS51387"/>
    </source>
</evidence>
<evidence type="ECO:0000313" key="4">
    <source>
        <dbReference type="EMBL" id="PZA20751.1"/>
    </source>
</evidence>
<organism evidence="4 5">
    <name type="scientific">Modestobacter versicolor</name>
    <dbReference type="NCBI Taxonomy" id="429133"/>
    <lineage>
        <taxon>Bacteria</taxon>
        <taxon>Bacillati</taxon>
        <taxon>Actinomycetota</taxon>
        <taxon>Actinomycetes</taxon>
        <taxon>Geodermatophilales</taxon>
        <taxon>Geodermatophilaceae</taxon>
        <taxon>Modestobacter</taxon>
    </lineage>
</organism>
<evidence type="ECO:0000313" key="6">
    <source>
        <dbReference type="Proteomes" id="UP000580718"/>
    </source>
</evidence>
<dbReference type="InterPro" id="IPR016166">
    <property type="entry name" value="FAD-bd_PCMH"/>
</dbReference>
<dbReference type="InterPro" id="IPR016167">
    <property type="entry name" value="FAD-bd_PCMH_sub1"/>
</dbReference>
<dbReference type="EMBL" id="JACIBU010000001">
    <property type="protein sequence ID" value="MBB3677157.1"/>
    <property type="molecule type" value="Genomic_DNA"/>
</dbReference>
<sequence>MLLAAPRFALPETVTEALAALAERPDAVVVAGGTEVMPDLLWRNRTAAGFVSLRRVAGLRGVSSVDGELVVGAGTPVAALTAVPDAGLRSAASSLGTPLVRTEATIGGNVVSALPYRNLLPALLASGATLELTSAAGTRTVPFDGFVTAPGRTGLAEGELLTAVRLPAHTGFADYTKVGRRNAQFVATVSAAIVSRDGAARLAFGNAAPTPLRSDDVDAAATALLDGRADAGDLRAAVAAAVDPPDDPIASAGYRRHALGVLAVRLVTRAAVDGGLGS</sequence>
<dbReference type="SUPFAM" id="SSF56176">
    <property type="entry name" value="FAD-binding/transporter-associated domain-like"/>
    <property type="match status" value="1"/>
</dbReference>
<dbReference type="InterPro" id="IPR036683">
    <property type="entry name" value="CO_DH_flav_C_dom_sf"/>
</dbReference>
<dbReference type="Pfam" id="PF03450">
    <property type="entry name" value="CO_deh_flav_C"/>
    <property type="match status" value="1"/>
</dbReference>
<dbReference type="GO" id="GO:0016491">
    <property type="term" value="F:oxidoreductase activity"/>
    <property type="evidence" value="ECO:0007669"/>
    <property type="project" value="UniProtKB-KW"/>
</dbReference>
<name>A0A323V863_9ACTN</name>
<dbReference type="PROSITE" id="PS51387">
    <property type="entry name" value="FAD_PCMH"/>
    <property type="match status" value="1"/>
</dbReference>
<evidence type="ECO:0000313" key="3">
    <source>
        <dbReference type="EMBL" id="MBB3677157.1"/>
    </source>
</evidence>
<keyword evidence="5" id="KW-1185">Reference proteome</keyword>
<reference evidence="4 5" key="1">
    <citation type="submission" date="2018-06" db="EMBL/GenBank/DDBJ databases">
        <title>Draft genome sequence of Modestobacter versicolor CP153-2.</title>
        <authorList>
            <person name="Gundlapally S.R."/>
        </authorList>
    </citation>
    <scope>NUCLEOTIDE SEQUENCE [LARGE SCALE GENOMIC DNA]</scope>
    <source>
        <strain evidence="4 5">CP153-2</strain>
    </source>
</reference>
<keyword evidence="1" id="KW-0560">Oxidoreductase</keyword>
<dbReference type="SUPFAM" id="SSF55447">
    <property type="entry name" value="CO dehydrogenase flavoprotein C-terminal domain-like"/>
    <property type="match status" value="1"/>
</dbReference>
<dbReference type="InterPro" id="IPR005107">
    <property type="entry name" value="CO_DH_flav_C"/>
</dbReference>
<comment type="caution">
    <text evidence="4">The sequence shown here is derived from an EMBL/GenBank/DDBJ whole genome shotgun (WGS) entry which is preliminary data.</text>
</comment>
<evidence type="ECO:0000313" key="5">
    <source>
        <dbReference type="Proteomes" id="UP000247602"/>
    </source>
</evidence>
<gene>
    <name evidence="4" type="ORF">DMO24_13830</name>
    <name evidence="3" type="ORF">FHX36_002892</name>
</gene>
<dbReference type="OrthoDB" id="9793944at2"/>
<dbReference type="Proteomes" id="UP000580718">
    <property type="component" value="Unassembled WGS sequence"/>
</dbReference>
<proteinExistence type="predicted"/>
<dbReference type="PANTHER" id="PTHR42659:SF9">
    <property type="entry name" value="XANTHINE DEHYDROGENASE FAD-BINDING SUBUNIT XDHB-RELATED"/>
    <property type="match status" value="1"/>
</dbReference>
<dbReference type="InterPro" id="IPR016169">
    <property type="entry name" value="FAD-bd_PCMH_sub2"/>
</dbReference>
<evidence type="ECO:0000256" key="1">
    <source>
        <dbReference type="ARBA" id="ARBA00023002"/>
    </source>
</evidence>
<dbReference type="InterPro" id="IPR036318">
    <property type="entry name" value="FAD-bd_PCMH-like_sf"/>
</dbReference>
<dbReference type="Pfam" id="PF00941">
    <property type="entry name" value="FAD_binding_5"/>
    <property type="match status" value="1"/>
</dbReference>
<dbReference type="SMART" id="SM01092">
    <property type="entry name" value="CO_deh_flav_C"/>
    <property type="match status" value="1"/>
</dbReference>
<dbReference type="Proteomes" id="UP000247602">
    <property type="component" value="Unassembled WGS sequence"/>
</dbReference>
<dbReference type="InterPro" id="IPR002346">
    <property type="entry name" value="Mopterin_DH_FAD-bd"/>
</dbReference>
<dbReference type="InterPro" id="IPR051312">
    <property type="entry name" value="Diverse_Substr_Oxidored"/>
</dbReference>
<dbReference type="Gene3D" id="3.30.465.10">
    <property type="match status" value="1"/>
</dbReference>
<feature type="domain" description="FAD-binding PCMH-type" evidence="2">
    <location>
        <begin position="1"/>
        <end position="171"/>
    </location>
</feature>
<accession>A0A323V863</accession>
<dbReference type="Gene3D" id="3.30.43.10">
    <property type="entry name" value="Uridine Diphospho-n-acetylenolpyruvylglucosamine Reductase, domain 2"/>
    <property type="match status" value="1"/>
</dbReference>
<dbReference type="RefSeq" id="WP_110552821.1">
    <property type="nucleotide sequence ID" value="NZ_JACIBU010000001.1"/>
</dbReference>
<dbReference type="GO" id="GO:0071949">
    <property type="term" value="F:FAD binding"/>
    <property type="evidence" value="ECO:0007669"/>
    <property type="project" value="InterPro"/>
</dbReference>
<reference evidence="3 6" key="2">
    <citation type="submission" date="2020-08" db="EMBL/GenBank/DDBJ databases">
        <title>Sequencing the genomes of 1000 actinobacteria strains.</title>
        <authorList>
            <person name="Klenk H.-P."/>
        </authorList>
    </citation>
    <scope>NUCLEOTIDE SEQUENCE [LARGE SCALE GENOMIC DNA]</scope>
    <source>
        <strain evidence="3 6">DSM 16678</strain>
    </source>
</reference>
<protein>
    <submittedName>
        <fullName evidence="3">CO/xanthine dehydrogenase FAD-binding subunit</fullName>
    </submittedName>
    <submittedName>
        <fullName evidence="4">Xanthine dehydrogenase family protein subunit M</fullName>
    </submittedName>
</protein>
<dbReference type="EMBL" id="QKNV01000147">
    <property type="protein sequence ID" value="PZA20751.1"/>
    <property type="molecule type" value="Genomic_DNA"/>
</dbReference>
<dbReference type="AlphaFoldDB" id="A0A323V863"/>